<dbReference type="GO" id="GO:0003824">
    <property type="term" value="F:catalytic activity"/>
    <property type="evidence" value="ECO:0007669"/>
    <property type="project" value="InterPro"/>
</dbReference>
<dbReference type="InterPro" id="IPR053137">
    <property type="entry name" value="NLR-like"/>
</dbReference>
<organism evidence="3 4">
    <name type="scientific">Lophium mytilinum</name>
    <dbReference type="NCBI Taxonomy" id="390894"/>
    <lineage>
        <taxon>Eukaryota</taxon>
        <taxon>Fungi</taxon>
        <taxon>Dikarya</taxon>
        <taxon>Ascomycota</taxon>
        <taxon>Pezizomycotina</taxon>
        <taxon>Dothideomycetes</taxon>
        <taxon>Pleosporomycetidae</taxon>
        <taxon>Mytilinidiales</taxon>
        <taxon>Mytilinidiaceae</taxon>
        <taxon>Lophium</taxon>
    </lineage>
</organism>
<feature type="domain" description="NB-ARC" evidence="1">
    <location>
        <begin position="344"/>
        <end position="514"/>
    </location>
</feature>
<evidence type="ECO:0000313" key="3">
    <source>
        <dbReference type="EMBL" id="KAF2496457.1"/>
    </source>
</evidence>
<dbReference type="InterPro" id="IPR000845">
    <property type="entry name" value="Nucleoside_phosphorylase_d"/>
</dbReference>
<dbReference type="InterPro" id="IPR011990">
    <property type="entry name" value="TPR-like_helical_dom_sf"/>
</dbReference>
<dbReference type="EMBL" id="MU004188">
    <property type="protein sequence ID" value="KAF2496457.1"/>
    <property type="molecule type" value="Genomic_DNA"/>
</dbReference>
<dbReference type="Gene3D" id="3.40.50.300">
    <property type="entry name" value="P-loop containing nucleotide triphosphate hydrolases"/>
    <property type="match status" value="1"/>
</dbReference>
<dbReference type="Proteomes" id="UP000799750">
    <property type="component" value="Unassembled WGS sequence"/>
</dbReference>
<gene>
    <name evidence="3" type="ORF">BU16DRAFT_486156</name>
</gene>
<feature type="domain" description="Nucleoside phosphorylase" evidence="2">
    <location>
        <begin position="11"/>
        <end position="288"/>
    </location>
</feature>
<proteinExistence type="predicted"/>
<dbReference type="PANTHER" id="PTHR46082:SF11">
    <property type="entry name" value="AAA+ ATPASE DOMAIN-CONTAINING PROTEIN-RELATED"/>
    <property type="match status" value="1"/>
</dbReference>
<dbReference type="GO" id="GO:0043531">
    <property type="term" value="F:ADP binding"/>
    <property type="evidence" value="ECO:0007669"/>
    <property type="project" value="InterPro"/>
</dbReference>
<dbReference type="PANTHER" id="PTHR46082">
    <property type="entry name" value="ATP/GTP-BINDING PROTEIN-RELATED"/>
    <property type="match status" value="1"/>
</dbReference>
<accession>A0A6A6QZB7</accession>
<protein>
    <submittedName>
        <fullName evidence="3">Kinesin light chain</fullName>
    </submittedName>
</protein>
<dbReference type="SUPFAM" id="SSF48452">
    <property type="entry name" value="TPR-like"/>
    <property type="match status" value="1"/>
</dbReference>
<sequence>MAPQLRREDYTIGWICALPIELAAAQEMLEEEHPSLGLALGDNDENLYALGSIGGHNVVIGCLPAGQIGTNSAAAVAVQMRATFKRIRFGLMVGIGGGVPSAEADIRLGDVVVSQPESTFGGVVQFDLGLDTLSGFKRMGSLAFPPTKLLGAVARVRANENRGRSRLAEHIAKFDNVSKFQRTKTGPDILFKATYDHEKGPTCDRCSAEEQESRPPREKGEEVMVHYGTIASGNLVMKNAAERDRVSAELDGVLCFEMEAAGLMNRFPCLVIRGICDYADSHKNKKWQPYAAGTAAAWAKELLSVLMPSEVTAVPTVEEAMESASKPAIYYIPFFKNPSFTGREHELDVLKEKLMENPDCHKMSIAGLGGTGKTQIALQFAYKVKEAWPDCSIFWMSALSMETFEQACVEVAKLLRIPRATDPNEDAKELVKECLSAAQAGRWLIVLDNADDPGIIFGTKQSKGIYDYLPRSEEGLFLFTTRTPDVVELLTDADGVIELEAMNPEDAADFLEKSLKPSLRKDLLRDSAATSELLDELTYLPLAIAQAAAYLNRKPMSIAKYLGLLRSTEQSIVRLMSREFRDITRYKLISSGSHETKPNQNTSNAVATTWVVSFNQIRTQDPAAATLLEFMSCVEWKSIPRSILPSVRPQDHMDEAIGTLCAYSFLARRQKETREKKEGEEEWYDIHRLVHLATRIWINQANVMAIITHKALRRVTKVFPADRHENQAVWRAYMPHAIRLLEILQDSDFEERSELCWWVGRCLDADGRIREAVKWLEESCRGRNHLDEDNSSRLSSEHALAGAYYADGQIKKAVKLLEHVVNVRKKVLEEEHPNQLASQHGLAGAYQADGQIEKAVKLLEHVVNVRKKVLEEDHPDRLASEHALAGAYQADGQVKEAVELLEH</sequence>
<reference evidence="3" key="1">
    <citation type="journal article" date="2020" name="Stud. Mycol.">
        <title>101 Dothideomycetes genomes: a test case for predicting lifestyles and emergence of pathogens.</title>
        <authorList>
            <person name="Haridas S."/>
            <person name="Albert R."/>
            <person name="Binder M."/>
            <person name="Bloem J."/>
            <person name="Labutti K."/>
            <person name="Salamov A."/>
            <person name="Andreopoulos B."/>
            <person name="Baker S."/>
            <person name="Barry K."/>
            <person name="Bills G."/>
            <person name="Bluhm B."/>
            <person name="Cannon C."/>
            <person name="Castanera R."/>
            <person name="Culley D."/>
            <person name="Daum C."/>
            <person name="Ezra D."/>
            <person name="Gonzalez J."/>
            <person name="Henrissat B."/>
            <person name="Kuo A."/>
            <person name="Liang C."/>
            <person name="Lipzen A."/>
            <person name="Lutzoni F."/>
            <person name="Magnuson J."/>
            <person name="Mondo S."/>
            <person name="Nolan M."/>
            <person name="Ohm R."/>
            <person name="Pangilinan J."/>
            <person name="Park H.-J."/>
            <person name="Ramirez L."/>
            <person name="Alfaro M."/>
            <person name="Sun H."/>
            <person name="Tritt A."/>
            <person name="Yoshinaga Y."/>
            <person name="Zwiers L.-H."/>
            <person name="Turgeon B."/>
            <person name="Goodwin S."/>
            <person name="Spatafora J."/>
            <person name="Crous P."/>
            <person name="Grigoriev I."/>
        </authorList>
    </citation>
    <scope>NUCLEOTIDE SEQUENCE</scope>
    <source>
        <strain evidence="3">CBS 269.34</strain>
    </source>
</reference>
<evidence type="ECO:0000313" key="4">
    <source>
        <dbReference type="Proteomes" id="UP000799750"/>
    </source>
</evidence>
<dbReference type="SUPFAM" id="SSF52540">
    <property type="entry name" value="P-loop containing nucleoside triphosphate hydrolases"/>
    <property type="match status" value="1"/>
</dbReference>
<dbReference type="SUPFAM" id="SSF53167">
    <property type="entry name" value="Purine and uridine phosphorylases"/>
    <property type="match status" value="1"/>
</dbReference>
<evidence type="ECO:0000259" key="2">
    <source>
        <dbReference type="Pfam" id="PF01048"/>
    </source>
</evidence>
<dbReference type="InterPro" id="IPR027417">
    <property type="entry name" value="P-loop_NTPase"/>
</dbReference>
<dbReference type="Pfam" id="PF00931">
    <property type="entry name" value="NB-ARC"/>
    <property type="match status" value="1"/>
</dbReference>
<dbReference type="Gene3D" id="1.25.40.10">
    <property type="entry name" value="Tetratricopeptide repeat domain"/>
    <property type="match status" value="1"/>
</dbReference>
<dbReference type="AlphaFoldDB" id="A0A6A6QZB7"/>
<dbReference type="Pfam" id="PF13424">
    <property type="entry name" value="TPR_12"/>
    <property type="match status" value="1"/>
</dbReference>
<dbReference type="Gene3D" id="3.40.50.1580">
    <property type="entry name" value="Nucleoside phosphorylase domain"/>
    <property type="match status" value="1"/>
</dbReference>
<evidence type="ECO:0000259" key="1">
    <source>
        <dbReference type="Pfam" id="PF00931"/>
    </source>
</evidence>
<dbReference type="InterPro" id="IPR002182">
    <property type="entry name" value="NB-ARC"/>
</dbReference>
<dbReference type="OrthoDB" id="20872at2759"/>
<feature type="non-terminal residue" evidence="3">
    <location>
        <position position="903"/>
    </location>
</feature>
<dbReference type="GO" id="GO:0009116">
    <property type="term" value="P:nucleoside metabolic process"/>
    <property type="evidence" value="ECO:0007669"/>
    <property type="project" value="InterPro"/>
</dbReference>
<dbReference type="InterPro" id="IPR035994">
    <property type="entry name" value="Nucleoside_phosphorylase_sf"/>
</dbReference>
<keyword evidence="4" id="KW-1185">Reference proteome</keyword>
<name>A0A6A6QZB7_9PEZI</name>
<dbReference type="Pfam" id="PF01048">
    <property type="entry name" value="PNP_UDP_1"/>
    <property type="match status" value="1"/>
</dbReference>